<dbReference type="Pfam" id="PF00651">
    <property type="entry name" value="BTB"/>
    <property type="match status" value="1"/>
</dbReference>
<dbReference type="PROSITE" id="PS50097">
    <property type="entry name" value="BTB"/>
    <property type="match status" value="1"/>
</dbReference>
<sequence>MEFLPKLSQNLLEILDDDEYYDINIEVGNDPNVKIFKAHMVIISYRSPYLQRILSTNKKTNDGTLVHIKLPNISPEIFQIILRYIYGGKLTLEGHDISDIFKILVTANELSLQELNNYLQSFLIKNNASWIEQNFNLVYQTSFENDSFSELQAYCNNLISKKPVDLFESLNFSLIPEKVLISLVQNDNLQMREIQVWEQVIKWGFAQNPELPSDPTNFSKNDFNLLKNTLQQCIPFVRFYNLTSQEFSDKVLPYKKILPKELYMDLLKTFLSIHPYSRPSSKSKPRNNIDIDTKVIDSKIITIQHFELISKWIDKLNITDYLASSYEFKLMLRGSRDGFAASKFHEICDNQPRIIIIVKVKDSDKILGGYNPVGWSDVINGYSKTKESFIFSFENCDSIDNYILSRVANENCAIWNGCYYGPYFGSYDFALYGNDFYNESYCRKGTYEKKIRKTEDTFSVEEYEIFQIIKN</sequence>
<evidence type="ECO:0008006" key="5">
    <source>
        <dbReference type="Google" id="ProtNLM"/>
    </source>
</evidence>
<name>A0A015J5X6_RHIIW</name>
<dbReference type="PROSITE" id="PS51886">
    <property type="entry name" value="TLDC"/>
    <property type="match status" value="1"/>
</dbReference>
<dbReference type="Pfam" id="PF07707">
    <property type="entry name" value="BACK"/>
    <property type="match status" value="1"/>
</dbReference>
<feature type="domain" description="BTB" evidence="1">
    <location>
        <begin position="21"/>
        <end position="94"/>
    </location>
</feature>
<proteinExistence type="predicted"/>
<evidence type="ECO:0000313" key="3">
    <source>
        <dbReference type="EMBL" id="EXX50329.1"/>
    </source>
</evidence>
<dbReference type="Pfam" id="PF07534">
    <property type="entry name" value="TLD"/>
    <property type="match status" value="1"/>
</dbReference>
<evidence type="ECO:0000259" key="2">
    <source>
        <dbReference type="PROSITE" id="PS51886"/>
    </source>
</evidence>
<dbReference type="PANTHER" id="PTHR45774:SF3">
    <property type="entry name" value="BTB (POZ) DOMAIN-CONTAINING 2B-RELATED"/>
    <property type="match status" value="1"/>
</dbReference>
<dbReference type="Proteomes" id="UP000022910">
    <property type="component" value="Unassembled WGS sequence"/>
</dbReference>
<dbReference type="InterPro" id="IPR011705">
    <property type="entry name" value="BACK"/>
</dbReference>
<evidence type="ECO:0000259" key="1">
    <source>
        <dbReference type="PROSITE" id="PS50097"/>
    </source>
</evidence>
<evidence type="ECO:0000313" key="4">
    <source>
        <dbReference type="Proteomes" id="UP000022910"/>
    </source>
</evidence>
<dbReference type="Gene3D" id="1.25.40.420">
    <property type="match status" value="1"/>
</dbReference>
<feature type="domain" description="TLDc" evidence="2">
    <location>
        <begin position="299"/>
        <end position="469"/>
    </location>
</feature>
<gene>
    <name evidence="3" type="ORF">RirG_271910</name>
</gene>
<dbReference type="CDD" id="cd18186">
    <property type="entry name" value="BTB_POZ_ZBTB_KLHL-like"/>
    <property type="match status" value="1"/>
</dbReference>
<dbReference type="SUPFAM" id="SSF54695">
    <property type="entry name" value="POZ domain"/>
    <property type="match status" value="1"/>
</dbReference>
<dbReference type="InterPro" id="IPR011333">
    <property type="entry name" value="SKP1/BTB/POZ_sf"/>
</dbReference>
<keyword evidence="4" id="KW-1185">Reference proteome</keyword>
<protein>
    <recommendedName>
        <fullName evidence="5">Kelch-like protein 17</fullName>
    </recommendedName>
</protein>
<organism evidence="3 4">
    <name type="scientific">Rhizophagus irregularis (strain DAOM 197198w)</name>
    <name type="common">Glomus intraradices</name>
    <dbReference type="NCBI Taxonomy" id="1432141"/>
    <lineage>
        <taxon>Eukaryota</taxon>
        <taxon>Fungi</taxon>
        <taxon>Fungi incertae sedis</taxon>
        <taxon>Mucoromycota</taxon>
        <taxon>Glomeromycotina</taxon>
        <taxon>Glomeromycetes</taxon>
        <taxon>Glomerales</taxon>
        <taxon>Glomeraceae</taxon>
        <taxon>Rhizophagus</taxon>
    </lineage>
</organism>
<dbReference type="SMART" id="SM00225">
    <property type="entry name" value="BTB"/>
    <property type="match status" value="1"/>
</dbReference>
<dbReference type="InterPro" id="IPR006571">
    <property type="entry name" value="TLDc_dom"/>
</dbReference>
<accession>A0A015J5X6</accession>
<dbReference type="Gene3D" id="3.30.710.10">
    <property type="entry name" value="Potassium Channel Kv1.1, Chain A"/>
    <property type="match status" value="1"/>
</dbReference>
<dbReference type="EMBL" id="JEMT01030000">
    <property type="protein sequence ID" value="EXX50329.1"/>
    <property type="molecule type" value="Genomic_DNA"/>
</dbReference>
<comment type="caution">
    <text evidence="3">The sequence shown here is derived from an EMBL/GenBank/DDBJ whole genome shotgun (WGS) entry which is preliminary data.</text>
</comment>
<dbReference type="HOGENOM" id="CLU_021542_0_2_1"/>
<dbReference type="AlphaFoldDB" id="A0A015J5X6"/>
<dbReference type="InterPro" id="IPR000210">
    <property type="entry name" value="BTB/POZ_dom"/>
</dbReference>
<dbReference type="PANTHER" id="PTHR45774">
    <property type="entry name" value="BTB/POZ DOMAIN-CONTAINING"/>
    <property type="match status" value="1"/>
</dbReference>
<reference evidence="3 4" key="1">
    <citation type="submission" date="2014-02" db="EMBL/GenBank/DDBJ databases">
        <title>Single nucleus genome sequencing reveals high similarity among nuclei of an endomycorrhizal fungus.</title>
        <authorList>
            <person name="Lin K."/>
            <person name="Geurts R."/>
            <person name="Zhang Z."/>
            <person name="Limpens E."/>
            <person name="Saunders D.G."/>
            <person name="Mu D."/>
            <person name="Pang E."/>
            <person name="Cao H."/>
            <person name="Cha H."/>
            <person name="Lin T."/>
            <person name="Zhou Q."/>
            <person name="Shang Y."/>
            <person name="Li Y."/>
            <person name="Ivanov S."/>
            <person name="Sharma T."/>
            <person name="Velzen R.V."/>
            <person name="Ruijter N.D."/>
            <person name="Aanen D.K."/>
            <person name="Win J."/>
            <person name="Kamoun S."/>
            <person name="Bisseling T."/>
            <person name="Huang S."/>
        </authorList>
    </citation>
    <scope>NUCLEOTIDE SEQUENCE [LARGE SCALE GENOMIC DNA]</scope>
    <source>
        <strain evidence="4">DAOM197198w</strain>
    </source>
</reference>